<dbReference type="KEGG" id="ncs:NCAS_0E01970"/>
<evidence type="ECO:0000256" key="1">
    <source>
        <dbReference type="SAM" id="MobiDB-lite"/>
    </source>
</evidence>
<feature type="compositionally biased region" description="Low complexity" evidence="1">
    <location>
        <begin position="277"/>
        <end position="288"/>
    </location>
</feature>
<proteinExistence type="predicted"/>
<feature type="region of interest" description="Disordered" evidence="1">
    <location>
        <begin position="414"/>
        <end position="489"/>
    </location>
</feature>
<accession>G0VFK1</accession>
<feature type="region of interest" description="Disordered" evidence="1">
    <location>
        <begin position="230"/>
        <end position="261"/>
    </location>
</feature>
<reference key="2">
    <citation type="submission" date="2011-08" db="EMBL/GenBank/DDBJ databases">
        <title>Genome sequence of Naumovozyma castellii.</title>
        <authorList>
            <person name="Gordon J.L."/>
            <person name="Armisen D."/>
            <person name="Proux-Wera E."/>
            <person name="OhEigeartaigh S.S."/>
            <person name="Byrne K.P."/>
            <person name="Wolfe K.H."/>
        </authorList>
    </citation>
    <scope>NUCLEOTIDE SEQUENCE</scope>
    <source>
        <strain>Type strain:CBS 4309</strain>
    </source>
</reference>
<feature type="compositionally biased region" description="Basic and acidic residues" evidence="1">
    <location>
        <begin position="290"/>
        <end position="300"/>
    </location>
</feature>
<dbReference type="OrthoDB" id="4064064at2759"/>
<dbReference type="InParanoid" id="G0VFK1"/>
<dbReference type="GO" id="GO:0005777">
    <property type="term" value="C:peroxisome"/>
    <property type="evidence" value="ECO:0007669"/>
    <property type="project" value="EnsemblFungi"/>
</dbReference>
<evidence type="ECO:0008006" key="5">
    <source>
        <dbReference type="Google" id="ProtNLM"/>
    </source>
</evidence>
<feature type="compositionally biased region" description="Basic residues" evidence="1">
    <location>
        <begin position="233"/>
        <end position="256"/>
    </location>
</feature>
<dbReference type="FunCoup" id="G0VFK1">
    <property type="interactions" value="35"/>
</dbReference>
<dbReference type="STRING" id="1064592.G0VFK1"/>
<dbReference type="Proteomes" id="UP000001640">
    <property type="component" value="Chromosome 5"/>
</dbReference>
<dbReference type="PANTHER" id="PTHR38426:SF1">
    <property type="entry name" value="MAINTENANCE OF TELOMERE CAPPING PROTEIN 4"/>
    <property type="match status" value="1"/>
</dbReference>
<dbReference type="OMA" id="RTSHWDE"/>
<dbReference type="HOGENOM" id="CLU_025639_0_0_1"/>
<evidence type="ECO:0000313" key="3">
    <source>
        <dbReference type="EMBL" id="CCC70267.1"/>
    </source>
</evidence>
<keyword evidence="2" id="KW-0812">Transmembrane</keyword>
<dbReference type="GeneID" id="96903899"/>
<dbReference type="eggNOG" id="ENOG502QXZI">
    <property type="taxonomic scope" value="Eukaryota"/>
</dbReference>
<evidence type="ECO:0000256" key="2">
    <source>
        <dbReference type="SAM" id="Phobius"/>
    </source>
</evidence>
<organism evidence="3 4">
    <name type="scientific">Naumovozyma castellii</name>
    <name type="common">Yeast</name>
    <name type="synonym">Saccharomyces castellii</name>
    <dbReference type="NCBI Taxonomy" id="27288"/>
    <lineage>
        <taxon>Eukaryota</taxon>
        <taxon>Fungi</taxon>
        <taxon>Dikarya</taxon>
        <taxon>Ascomycota</taxon>
        <taxon>Saccharomycotina</taxon>
        <taxon>Saccharomycetes</taxon>
        <taxon>Saccharomycetales</taxon>
        <taxon>Saccharomycetaceae</taxon>
        <taxon>Naumovozyma</taxon>
    </lineage>
</organism>
<dbReference type="PANTHER" id="PTHR38426">
    <property type="entry name" value="MAINTENANCE OF TELOMERE CAPPING PROTEIN 4"/>
    <property type="match status" value="1"/>
</dbReference>
<sequence>MTTAKRKEKSFHLGDEDGSIHASNPGRIKMATKILVDNRYGLMDDLNFASHTTTGGMTTADGNRLMSTGDFLKDNGITSQKGRDDLLNTSTAPMTATVISKSTRIKADRVRIYLDYYYSLLERCISIDNTEHRHEGVEGVYNPLQVMRNRKLRKKYRGGAPVREVSISKAPVIAIIDFSKKYEGKNKEAYVKKRMPWFVDINEKYNDLMWRTSHWDELVDPEGNLWFGDKDNRRHHHHHHQNRLHAKPKLHPHKNKDHLEVTDHKNGGITAQHLEVSNASSSSRSSSNEELNRKSTEKSRTPSPLPTDSPISSPSQNDSPKGMPTNSTVEGRIDAKDRLKKIGKIIGKTGSKSWISKSKHNIPGLSLIDDSHDSTTTSTAAGKVNYETPATATDKDGHRLTLLNEIPVRNIRHNKRDSNLNSTFNNEKPVFNKNYLDAERSNNEEEEEEEEASEEEDYEDEDNEEDEGLKIDVKKSKRASNSNDTDDQLVEGLASGSDLQSVPVDEKLTKYWHDTRYMLSTISIMDHRRMTHEIVKTREIQKRNRMKIEDDADLKINETNSIIDTYNNELNTVLQKGNDWTSKLLNDYSIRVETLISASDRILSDINTTLTLKLKLFQENTERYGSVKLMKTPKMRRLIYRVLEMAIVVVLWTIWLFVSFLRYIKLVFMFIFHLFRIVLKVIFW</sequence>
<feature type="region of interest" description="Disordered" evidence="1">
    <location>
        <begin position="275"/>
        <end position="336"/>
    </location>
</feature>
<keyword evidence="2" id="KW-0472">Membrane</keyword>
<keyword evidence="4" id="KW-1185">Reference proteome</keyword>
<feature type="transmembrane region" description="Helical" evidence="2">
    <location>
        <begin position="638"/>
        <end position="657"/>
    </location>
</feature>
<keyword evidence="2" id="KW-1133">Transmembrane helix</keyword>
<name>G0VFK1_NAUCA</name>
<feature type="compositionally biased region" description="Polar residues" evidence="1">
    <location>
        <begin position="309"/>
        <end position="329"/>
    </location>
</feature>
<protein>
    <recommendedName>
        <fullName evidence="5">Maintenance of telomere capping protein 4</fullName>
    </recommendedName>
</protein>
<dbReference type="EMBL" id="HE576756">
    <property type="protein sequence ID" value="CCC70267.1"/>
    <property type="molecule type" value="Genomic_DNA"/>
</dbReference>
<gene>
    <name evidence="3" type="primary">NCAS0E01970</name>
    <name evidence="3" type="ordered locus">NCAS_0E01970</name>
</gene>
<dbReference type="RefSeq" id="XP_003676627.1">
    <property type="nucleotide sequence ID" value="XM_003676579.1"/>
</dbReference>
<feature type="transmembrane region" description="Helical" evidence="2">
    <location>
        <begin position="663"/>
        <end position="683"/>
    </location>
</feature>
<dbReference type="AlphaFoldDB" id="G0VFK1"/>
<feature type="compositionally biased region" description="Acidic residues" evidence="1">
    <location>
        <begin position="444"/>
        <end position="467"/>
    </location>
</feature>
<evidence type="ECO:0000313" key="4">
    <source>
        <dbReference type="Proteomes" id="UP000001640"/>
    </source>
</evidence>
<dbReference type="InterPro" id="IPR038769">
    <property type="entry name" value="MTC4"/>
</dbReference>
<reference evidence="3 4" key="1">
    <citation type="journal article" date="2011" name="Proc. Natl. Acad. Sci. U.S.A.">
        <title>Evolutionary erosion of yeast sex chromosomes by mating-type switching accidents.</title>
        <authorList>
            <person name="Gordon J.L."/>
            <person name="Armisen D."/>
            <person name="Proux-Wera E."/>
            <person name="Oheigeartaigh S.S."/>
            <person name="Byrne K.P."/>
            <person name="Wolfe K.H."/>
        </authorList>
    </citation>
    <scope>NUCLEOTIDE SEQUENCE [LARGE SCALE GENOMIC DNA]</scope>
    <source>
        <strain evidence="4">ATCC 76901 / BCRC 22586 / CBS 4309 / NBRC 1992 / NRRL Y-12630</strain>
    </source>
</reference>
<dbReference type="GO" id="GO:0005811">
    <property type="term" value="C:lipid droplet"/>
    <property type="evidence" value="ECO:0007669"/>
    <property type="project" value="EnsemblFungi"/>
</dbReference>